<reference evidence="1 2" key="1">
    <citation type="journal article" date="2019" name="Sci. Rep.">
        <title>Orb-weaving spider Araneus ventricosus genome elucidates the spidroin gene catalogue.</title>
        <authorList>
            <person name="Kono N."/>
            <person name="Nakamura H."/>
            <person name="Ohtoshi R."/>
            <person name="Moran D.A.P."/>
            <person name="Shinohara A."/>
            <person name="Yoshida Y."/>
            <person name="Fujiwara M."/>
            <person name="Mori M."/>
            <person name="Tomita M."/>
            <person name="Arakawa K."/>
        </authorList>
    </citation>
    <scope>NUCLEOTIDE SEQUENCE [LARGE SCALE GENOMIC DNA]</scope>
</reference>
<organism evidence="1 2">
    <name type="scientific">Araneus ventricosus</name>
    <name type="common">Orbweaver spider</name>
    <name type="synonym">Epeira ventricosa</name>
    <dbReference type="NCBI Taxonomy" id="182803"/>
    <lineage>
        <taxon>Eukaryota</taxon>
        <taxon>Metazoa</taxon>
        <taxon>Ecdysozoa</taxon>
        <taxon>Arthropoda</taxon>
        <taxon>Chelicerata</taxon>
        <taxon>Arachnida</taxon>
        <taxon>Araneae</taxon>
        <taxon>Araneomorphae</taxon>
        <taxon>Entelegynae</taxon>
        <taxon>Araneoidea</taxon>
        <taxon>Araneidae</taxon>
        <taxon>Araneus</taxon>
    </lineage>
</organism>
<accession>A0A4Y2I6I1</accession>
<dbReference type="Proteomes" id="UP000499080">
    <property type="component" value="Unassembled WGS sequence"/>
</dbReference>
<sequence length="71" mass="8532">MPRQFYSGNMDCRVIVDCTEFPIQKPNSPANGLQFLQKHKYVKRENYENCWKWLLNETIKNELMTTFSDIK</sequence>
<comment type="caution">
    <text evidence="1">The sequence shown here is derived from an EMBL/GenBank/DDBJ whole genome shotgun (WGS) entry which is preliminary data.</text>
</comment>
<gene>
    <name evidence="1" type="ORF">AVEN_37601_1</name>
</gene>
<protein>
    <submittedName>
        <fullName evidence="1">Uncharacterized protein</fullName>
    </submittedName>
</protein>
<evidence type="ECO:0000313" key="2">
    <source>
        <dbReference type="Proteomes" id="UP000499080"/>
    </source>
</evidence>
<dbReference type="EMBL" id="BGPR01002433">
    <property type="protein sequence ID" value="GBM73351.1"/>
    <property type="molecule type" value="Genomic_DNA"/>
</dbReference>
<evidence type="ECO:0000313" key="1">
    <source>
        <dbReference type="EMBL" id="GBM73351.1"/>
    </source>
</evidence>
<name>A0A4Y2I6I1_ARAVE</name>
<dbReference type="AlphaFoldDB" id="A0A4Y2I6I1"/>
<keyword evidence="2" id="KW-1185">Reference proteome</keyword>
<proteinExistence type="predicted"/>